<evidence type="ECO:0000256" key="1">
    <source>
        <dbReference type="ARBA" id="ARBA00004442"/>
    </source>
</evidence>
<reference evidence="8 9" key="1">
    <citation type="submission" date="2019-09" db="EMBL/GenBank/DDBJ databases">
        <title>Genome sequence of Hymenobacter sp. M3.</title>
        <authorList>
            <person name="Srinivasan S."/>
        </authorList>
    </citation>
    <scope>NUCLEOTIDE SEQUENCE [LARGE SCALE GENOMIC DNA]</scope>
    <source>
        <strain evidence="8 9">M3</strain>
    </source>
</reference>
<dbReference type="EMBL" id="VTWU01000001">
    <property type="protein sequence ID" value="KAA9339182.1"/>
    <property type="molecule type" value="Genomic_DNA"/>
</dbReference>
<dbReference type="Pfam" id="PF07980">
    <property type="entry name" value="SusD_RagB"/>
    <property type="match status" value="1"/>
</dbReference>
<comment type="subcellular location">
    <subcellularLocation>
        <location evidence="1">Cell outer membrane</location>
    </subcellularLocation>
</comment>
<organism evidence="8 9">
    <name type="scientific">Hymenobacter busanensis</name>
    <dbReference type="NCBI Taxonomy" id="2607656"/>
    <lineage>
        <taxon>Bacteria</taxon>
        <taxon>Pseudomonadati</taxon>
        <taxon>Bacteroidota</taxon>
        <taxon>Cytophagia</taxon>
        <taxon>Cytophagales</taxon>
        <taxon>Hymenobacteraceae</taxon>
        <taxon>Hymenobacter</taxon>
    </lineage>
</organism>
<dbReference type="GO" id="GO:0009279">
    <property type="term" value="C:cell outer membrane"/>
    <property type="evidence" value="ECO:0007669"/>
    <property type="project" value="UniProtKB-SubCell"/>
</dbReference>
<keyword evidence="5" id="KW-0998">Cell outer membrane</keyword>
<evidence type="ECO:0000313" key="8">
    <source>
        <dbReference type="EMBL" id="KAA9339182.1"/>
    </source>
</evidence>
<proteinExistence type="inferred from homology"/>
<dbReference type="Gene3D" id="1.25.40.390">
    <property type="match status" value="1"/>
</dbReference>
<evidence type="ECO:0000256" key="5">
    <source>
        <dbReference type="ARBA" id="ARBA00023237"/>
    </source>
</evidence>
<protein>
    <submittedName>
        <fullName evidence="8">RagB/SusD family nutrient uptake outer membrane protein</fullName>
    </submittedName>
</protein>
<dbReference type="InterPro" id="IPR033985">
    <property type="entry name" value="SusD-like_N"/>
</dbReference>
<dbReference type="Pfam" id="PF14322">
    <property type="entry name" value="SusD-like_3"/>
    <property type="match status" value="1"/>
</dbReference>
<comment type="similarity">
    <text evidence="2">Belongs to the SusD family.</text>
</comment>
<dbReference type="RefSeq" id="WP_151076830.1">
    <property type="nucleotide sequence ID" value="NZ_CP047647.1"/>
</dbReference>
<accession>A0A7L4ZW23</accession>
<keyword evidence="3" id="KW-0732">Signal</keyword>
<sequence>MKSLFRPTLAALGIVCLSSIVSCKDYLDVKPTAFDTPADIFSSVSGANSAILGAYDPLSGDPGYGNRISSFFPFDSDEMQSSQGGNDGGTTRRGITRYSAAITNADVQNPWNTLYQGIERANSCIKYIPEMAGYKSGADAATLQRFHGEALTLRAQYFFELVRNWGDVPEPRTPSAAGQDFTVPRADRGAIFDHLIEDLALAENLVPWRSDLAANERITKGAVKALRARIAMYRGGYSLGQDGVVTRPSNYQDYYTIARDECAQLMARRDQHDLNPSYEETFRSINELRPDNKHEIMFEVAMAGGSAASDSKLGYYNGPRMTSSPKYGQSSGAITALPTYFYAFDSLDARRDITLTPYLYANGSDNQSATTLINVTDGKFRRDWRNPLISSVTVQSLGYNWPIIRFADVLLMFAEAQADIASPTTAFNGVTPVQALNEVRLRGFKGNATNAKTASTPTDKAGFFQALQNERFLEFGGEGIRKYDLIRWNLLGTKIAEAKATLRAWVAGTAGTNIPTTAYYRVVNGQLQWARSLYRPAPATAPTGVSSVSWKGSVTEARIADIASGYTVEHQLLPIPAQSVNTNPNLKQNKGYN</sequence>
<keyword evidence="4" id="KW-0472">Membrane</keyword>
<keyword evidence="9" id="KW-1185">Reference proteome</keyword>
<dbReference type="AlphaFoldDB" id="A0A7L4ZW23"/>
<evidence type="ECO:0000256" key="4">
    <source>
        <dbReference type="ARBA" id="ARBA00023136"/>
    </source>
</evidence>
<dbReference type="Proteomes" id="UP000326380">
    <property type="component" value="Unassembled WGS sequence"/>
</dbReference>
<evidence type="ECO:0000259" key="6">
    <source>
        <dbReference type="Pfam" id="PF07980"/>
    </source>
</evidence>
<evidence type="ECO:0000313" key="9">
    <source>
        <dbReference type="Proteomes" id="UP000326380"/>
    </source>
</evidence>
<dbReference type="InterPro" id="IPR012944">
    <property type="entry name" value="SusD_RagB_dom"/>
</dbReference>
<evidence type="ECO:0000256" key="3">
    <source>
        <dbReference type="ARBA" id="ARBA00022729"/>
    </source>
</evidence>
<evidence type="ECO:0000256" key="2">
    <source>
        <dbReference type="ARBA" id="ARBA00006275"/>
    </source>
</evidence>
<dbReference type="InterPro" id="IPR011990">
    <property type="entry name" value="TPR-like_helical_dom_sf"/>
</dbReference>
<gene>
    <name evidence="8" type="ORF">F0P96_00685</name>
</gene>
<name>A0A7L4ZW23_9BACT</name>
<feature type="domain" description="RagB/SusD" evidence="6">
    <location>
        <begin position="390"/>
        <end position="592"/>
    </location>
</feature>
<comment type="caution">
    <text evidence="8">The sequence shown here is derived from an EMBL/GenBank/DDBJ whole genome shotgun (WGS) entry which is preliminary data.</text>
</comment>
<feature type="domain" description="SusD-like N-terminal" evidence="7">
    <location>
        <begin position="25"/>
        <end position="230"/>
    </location>
</feature>
<dbReference type="SUPFAM" id="SSF48452">
    <property type="entry name" value="TPR-like"/>
    <property type="match status" value="1"/>
</dbReference>
<evidence type="ECO:0000259" key="7">
    <source>
        <dbReference type="Pfam" id="PF14322"/>
    </source>
</evidence>
<dbReference type="PROSITE" id="PS51257">
    <property type="entry name" value="PROKAR_LIPOPROTEIN"/>
    <property type="match status" value="1"/>
</dbReference>